<dbReference type="InterPro" id="IPR045322">
    <property type="entry name" value="HECTD1/TRIP12-like"/>
</dbReference>
<evidence type="ECO:0000313" key="6">
    <source>
        <dbReference type="Proteomes" id="UP000274504"/>
    </source>
</evidence>
<dbReference type="GO" id="GO:0061630">
    <property type="term" value="F:ubiquitin protein ligase activity"/>
    <property type="evidence" value="ECO:0007669"/>
    <property type="project" value="UniProtKB-UniRule"/>
</dbReference>
<reference evidence="7" key="1">
    <citation type="submission" date="2016-04" db="UniProtKB">
        <authorList>
            <consortium name="WormBaseParasite"/>
        </authorList>
    </citation>
    <scope>IDENTIFICATION</scope>
</reference>
<feature type="compositionally biased region" description="Polar residues" evidence="4">
    <location>
        <begin position="73"/>
        <end position="106"/>
    </location>
</feature>
<dbReference type="SUPFAM" id="SSF48371">
    <property type="entry name" value="ARM repeat"/>
    <property type="match status" value="1"/>
</dbReference>
<feature type="compositionally biased region" description="Low complexity" evidence="4">
    <location>
        <begin position="344"/>
        <end position="363"/>
    </location>
</feature>
<feature type="compositionally biased region" description="Polar residues" evidence="4">
    <location>
        <begin position="198"/>
        <end position="211"/>
    </location>
</feature>
<feature type="region of interest" description="Disordered" evidence="4">
    <location>
        <begin position="193"/>
        <end position="229"/>
    </location>
</feature>
<feature type="compositionally biased region" description="Low complexity" evidence="4">
    <location>
        <begin position="310"/>
        <end position="324"/>
    </location>
</feature>
<proteinExistence type="inferred from homology"/>
<name>A0A158QGC9_HYMDI</name>
<dbReference type="PANTHER" id="PTHR45670">
    <property type="entry name" value="E3 UBIQUITIN-PROTEIN LIGASE TRIP12"/>
    <property type="match status" value="1"/>
</dbReference>
<evidence type="ECO:0000256" key="1">
    <source>
        <dbReference type="ARBA" id="ARBA00000885"/>
    </source>
</evidence>
<feature type="region of interest" description="Disordered" evidence="4">
    <location>
        <begin position="1272"/>
        <end position="1294"/>
    </location>
</feature>
<reference evidence="5 6" key="2">
    <citation type="submission" date="2018-11" db="EMBL/GenBank/DDBJ databases">
        <authorList>
            <consortium name="Pathogen Informatics"/>
        </authorList>
    </citation>
    <scope>NUCLEOTIDE SEQUENCE [LARGE SCALE GENOMIC DNA]</scope>
</reference>
<dbReference type="UniPathway" id="UPA00143"/>
<dbReference type="EC" id="2.3.2.26" evidence="3"/>
<feature type="region of interest" description="Disordered" evidence="4">
    <location>
        <begin position="907"/>
        <end position="989"/>
    </location>
</feature>
<feature type="region of interest" description="Disordered" evidence="4">
    <location>
        <begin position="254"/>
        <end position="277"/>
    </location>
</feature>
<dbReference type="EMBL" id="UYSG01011690">
    <property type="protein sequence ID" value="VDL63347.1"/>
    <property type="molecule type" value="Genomic_DNA"/>
</dbReference>
<keyword evidence="3" id="KW-0833">Ubl conjugation pathway</keyword>
<comment type="pathway">
    <text evidence="3">Protein modification; protein ubiquitination.</text>
</comment>
<feature type="region of interest" description="Disordered" evidence="4">
    <location>
        <begin position="1356"/>
        <end position="1382"/>
    </location>
</feature>
<dbReference type="Proteomes" id="UP000274504">
    <property type="component" value="Unassembled WGS sequence"/>
</dbReference>
<feature type="region of interest" description="Disordered" evidence="4">
    <location>
        <begin position="310"/>
        <end position="393"/>
    </location>
</feature>
<feature type="compositionally biased region" description="Low complexity" evidence="4">
    <location>
        <begin position="975"/>
        <end position="985"/>
    </location>
</feature>
<feature type="compositionally biased region" description="Polar residues" evidence="4">
    <location>
        <begin position="256"/>
        <end position="277"/>
    </location>
</feature>
<feature type="compositionally biased region" description="Basic and acidic residues" evidence="4">
    <location>
        <begin position="962"/>
        <end position="974"/>
    </location>
</feature>
<comment type="function">
    <text evidence="3">E3 ubiquitin-protein ligase which accepts ubiquitin from an E2 ubiquitin-conjugating enzyme in the form of a thioester and then directly transfers the ubiquitin to targeted substrates.</text>
</comment>
<keyword evidence="2 3" id="KW-0808">Transferase</keyword>
<dbReference type="OrthoDB" id="271273at2759"/>
<dbReference type="GO" id="GO:0043161">
    <property type="term" value="P:proteasome-mediated ubiquitin-dependent protein catabolic process"/>
    <property type="evidence" value="ECO:0007669"/>
    <property type="project" value="TreeGrafter"/>
</dbReference>
<dbReference type="InterPro" id="IPR011989">
    <property type="entry name" value="ARM-like"/>
</dbReference>
<feature type="region of interest" description="Disordered" evidence="4">
    <location>
        <begin position="41"/>
        <end position="119"/>
    </location>
</feature>
<feature type="compositionally biased region" description="Low complexity" evidence="4">
    <location>
        <begin position="375"/>
        <end position="393"/>
    </location>
</feature>
<evidence type="ECO:0000313" key="7">
    <source>
        <dbReference type="WBParaSite" id="HDID_0001044801-mRNA-1"/>
    </source>
</evidence>
<feature type="region of interest" description="Disordered" evidence="4">
    <location>
        <begin position="1216"/>
        <end position="1251"/>
    </location>
</feature>
<evidence type="ECO:0000256" key="3">
    <source>
        <dbReference type="RuleBase" id="RU369009"/>
    </source>
</evidence>
<evidence type="ECO:0000256" key="4">
    <source>
        <dbReference type="SAM" id="MobiDB-lite"/>
    </source>
</evidence>
<gene>
    <name evidence="5" type="ORF">HDID_LOCUS10446</name>
</gene>
<dbReference type="Gene3D" id="1.25.10.10">
    <property type="entry name" value="Leucine-rich Repeat Variant"/>
    <property type="match status" value="1"/>
</dbReference>
<dbReference type="InterPro" id="IPR016024">
    <property type="entry name" value="ARM-type_fold"/>
</dbReference>
<feature type="compositionally biased region" description="Low complexity" evidence="4">
    <location>
        <begin position="216"/>
        <end position="228"/>
    </location>
</feature>
<dbReference type="GO" id="GO:0000209">
    <property type="term" value="P:protein polyubiquitination"/>
    <property type="evidence" value="ECO:0007669"/>
    <property type="project" value="TreeGrafter"/>
</dbReference>
<sequence>MAPKRAAPRTESVNRQSKGSSTRWALYLCNLSIRILDNKGHQDKQGIDSSRYFKQPSSRLTQEFDQSNRRRNTQPPQTIDLTSSDLSSEISQIDTPRSLDRTSSAASLVEISPPSKRRRLDTEVDYSHNQHQNPGYTRCLNLQCAFRRGKGHVGGSSSDHIFVTDSNQPTTTTDDSHYLPPTAHSSLVNMPANLEDLPSTSKVSTRGGVSTRSHEPSGTSVEPSGSSSATTGHWFRSFTCFASSADDEQTALDLSVESTRSGNAQPGTGSNQPITDATVFSNPAQAELIGEGSSASENITRLVTSLSYSATAASTPQNPSSSSSRNLRHQRGGGSTSTSTRIESSGARRGNQGSSRQSSSRNAPIPSTSSNPGVHIHGASSSSQSQSHHHSIQGSGVNYRIMQLKTVRGDISAQTVLLQEINQALLMGSDDSLAGLAVQELVSGVVDLLSTEDVLSCLPEEEMIEIKNLCCNILAHLMDVIPKAADTVVIAVPLLINIMSCSFVGDILERIINVLEQVSRRNGREVLHYGAVPSVLGIYDFVTVAQHRTILSMVANCFVNVRKEDFDSHITGCLPSLCERLSPMASTEPRCLERVCLCFARLVHAFKSEPEKLRHIASFGLCEHLRHLLAASPPIVSNMRDIANMLATLCTYCPDLAVDILKMGYADTVYSLLTDQKPPELSFQSPTAKCSSAAKGPRSTTLRNSIARTLESRGVDNVSAIINLIRAILPPVRESGLLLNLPTNPASNRGTHSRAPSSTSNVLTALFEEQSTKFENLVANYKPKSGEEKSEEESPANLTVVKAVHLLLPMLLDLYTELNGTSSRLKCIEAIQRIVCNVSPFVLSWVVSPRAVSSMVADMLGNPEFSLIAAGIQLVNIFVTRVPNVFAVYFRKEGVLFHLKRLSTLAEDGEGGSSNVATSSAPTIVQQQPETVVARPSTSGDVQEPTPYHLRTPRSPHFIESIIHDSPEPSHSESYESSETSSSNSTLDMDLSVDVSPTLAGQSPGSLAVEDTGYHDSNLRAWIKTQCQELYDRIQTLVASTPKPETLVSKAAASGKKSARRHHSTLLQGVSAPPRDLVPELEALSLQLRKVDDPAAWIEGLVHLASLLIQQVKSVSDDEAPSPFEIQHSGVFLGPRYTEDFDLPRIVESPRMLSLTKSALLSIKQKPDVHDLAFPMMINCLLDCLHQQEHFQVLMNPASQASTEVYAEEMIMAMRQTAPPLPTPPSQRRSGGRRTHADPEEDPNPTLRPVMSRRLAGMAPGYIKLELIRQMDESSTATTSKKSPPDPPSPIWERASPVTSLQVSSLLTAQRLRNQLIQRIMINSVMQSPEGGISRDLLLDPEEGLLTSFSIPSSFMHRRRGGAGGGGRRTTQERSDVPSVRSGVRPEILSMERELLSSRSRDLEALELFGTEEELRLQQRSNFPPVPSVRSELADFALFESAIELVLASHLTANLMLLLASTAE</sequence>
<feature type="compositionally biased region" description="Polar residues" evidence="4">
    <location>
        <begin position="55"/>
        <end position="65"/>
    </location>
</feature>
<comment type="similarity">
    <text evidence="3">Belongs to the UPL family. K-HECT subfamily.</text>
</comment>
<protein>
    <recommendedName>
        <fullName evidence="3">E3 ubiquitin-protein ligase</fullName>
        <ecNumber evidence="3">2.3.2.26</ecNumber>
    </recommendedName>
</protein>
<organism evidence="7">
    <name type="scientific">Hymenolepis diminuta</name>
    <name type="common">Rat tapeworm</name>
    <dbReference type="NCBI Taxonomy" id="6216"/>
    <lineage>
        <taxon>Eukaryota</taxon>
        <taxon>Metazoa</taxon>
        <taxon>Spiralia</taxon>
        <taxon>Lophotrochozoa</taxon>
        <taxon>Platyhelminthes</taxon>
        <taxon>Cestoda</taxon>
        <taxon>Eucestoda</taxon>
        <taxon>Cyclophyllidea</taxon>
        <taxon>Hymenolepididae</taxon>
        <taxon>Hymenolepis</taxon>
    </lineage>
</organism>
<feature type="compositionally biased region" description="Polar residues" evidence="4">
    <location>
        <begin position="913"/>
        <end position="941"/>
    </location>
</feature>
<dbReference type="WBParaSite" id="HDID_0001044801-mRNA-1">
    <property type="protein sequence ID" value="HDID_0001044801-mRNA-1"/>
    <property type="gene ID" value="HDID_0001044801"/>
</dbReference>
<accession>A0A158QGC9</accession>
<comment type="catalytic activity">
    <reaction evidence="1 3">
        <text>S-ubiquitinyl-[E2 ubiquitin-conjugating enzyme]-L-cysteine + [acceptor protein]-L-lysine = [E2 ubiquitin-conjugating enzyme]-L-cysteine + N(6)-ubiquitinyl-[acceptor protein]-L-lysine.</text>
        <dbReference type="EC" id="2.3.2.26"/>
    </reaction>
</comment>
<dbReference type="PANTHER" id="PTHR45670:SF1">
    <property type="entry name" value="E3 UBIQUITIN-PROTEIN LIGASE HECTD1"/>
    <property type="match status" value="1"/>
</dbReference>
<dbReference type="STRING" id="6216.A0A158QGC9"/>
<evidence type="ECO:0000313" key="5">
    <source>
        <dbReference type="EMBL" id="VDL63347.1"/>
    </source>
</evidence>
<evidence type="ECO:0000256" key="2">
    <source>
        <dbReference type="ARBA" id="ARBA00022679"/>
    </source>
</evidence>